<evidence type="ECO:0000313" key="3">
    <source>
        <dbReference type="Proteomes" id="UP001211907"/>
    </source>
</evidence>
<proteinExistence type="predicted"/>
<dbReference type="Proteomes" id="UP001211907">
    <property type="component" value="Unassembled WGS sequence"/>
</dbReference>
<reference evidence="2" key="1">
    <citation type="submission" date="2020-05" db="EMBL/GenBank/DDBJ databases">
        <title>Phylogenomic resolution of chytrid fungi.</title>
        <authorList>
            <person name="Stajich J.E."/>
            <person name="Amses K."/>
            <person name="Simmons R."/>
            <person name="Seto K."/>
            <person name="Myers J."/>
            <person name="Bonds A."/>
            <person name="Quandt C.A."/>
            <person name="Barry K."/>
            <person name="Liu P."/>
            <person name="Grigoriev I."/>
            <person name="Longcore J.E."/>
            <person name="James T.Y."/>
        </authorList>
    </citation>
    <scope>NUCLEOTIDE SEQUENCE</scope>
    <source>
        <strain evidence="2">JEL0513</strain>
    </source>
</reference>
<keyword evidence="1" id="KW-0472">Membrane</keyword>
<organism evidence="2 3">
    <name type="scientific">Physocladia obscura</name>
    <dbReference type="NCBI Taxonomy" id="109957"/>
    <lineage>
        <taxon>Eukaryota</taxon>
        <taxon>Fungi</taxon>
        <taxon>Fungi incertae sedis</taxon>
        <taxon>Chytridiomycota</taxon>
        <taxon>Chytridiomycota incertae sedis</taxon>
        <taxon>Chytridiomycetes</taxon>
        <taxon>Chytridiales</taxon>
        <taxon>Chytriomycetaceae</taxon>
        <taxon>Physocladia</taxon>
    </lineage>
</organism>
<comment type="caution">
    <text evidence="2">The sequence shown here is derived from an EMBL/GenBank/DDBJ whole genome shotgun (WGS) entry which is preliminary data.</text>
</comment>
<keyword evidence="1" id="KW-0812">Transmembrane</keyword>
<dbReference type="AlphaFoldDB" id="A0AAD5T851"/>
<keyword evidence="3" id="KW-1185">Reference proteome</keyword>
<feature type="transmembrane region" description="Helical" evidence="1">
    <location>
        <begin position="124"/>
        <end position="142"/>
    </location>
</feature>
<protein>
    <submittedName>
        <fullName evidence="2">Uncharacterized protein</fullName>
    </submittedName>
</protein>
<dbReference type="EMBL" id="JADGJH010000277">
    <property type="protein sequence ID" value="KAJ3131833.1"/>
    <property type="molecule type" value="Genomic_DNA"/>
</dbReference>
<gene>
    <name evidence="2" type="ORF">HK100_005959</name>
</gene>
<evidence type="ECO:0000256" key="1">
    <source>
        <dbReference type="SAM" id="Phobius"/>
    </source>
</evidence>
<evidence type="ECO:0000313" key="2">
    <source>
        <dbReference type="EMBL" id="KAJ3131833.1"/>
    </source>
</evidence>
<keyword evidence="1" id="KW-1133">Transmembrane helix</keyword>
<name>A0AAD5T851_9FUNG</name>
<accession>A0AAD5T851</accession>
<sequence>MMAELFPMELGNHQLELYALPIDLHVNISSGAAAPVPVPTLSLSTPPIQAMDSRTDTPAMPCAIAHIPISHVPQYHSNAQQAYVSLELPISLCNIVPNDTFRERMELLNAGLSRFWTLRDFGPIQRLVVLITFITFCFSFILSSGGSSGIQATFVGTAIIVGLLVASMVFGCTFWKRKYVAFVEVQMRNFTDQDKHLNLKWECRYNTEQVKTFMIDWKAHHIPWSIVVWKLNYRPAVEPAAVQDEECLPRYAASADYPESTTTCPESTVAESEYNGDFLVAADENLDTFDLELQELGSAPTYKSEGWGRDGRLTSLNLGLMMMLSGI</sequence>
<feature type="transmembrane region" description="Helical" evidence="1">
    <location>
        <begin position="154"/>
        <end position="175"/>
    </location>
</feature>